<dbReference type="RefSeq" id="WP_353566563.1">
    <property type="nucleotide sequence ID" value="NZ_BAABRI010000008.1"/>
</dbReference>
<dbReference type="InterPro" id="IPR002508">
    <property type="entry name" value="MurNAc-LAA_cat"/>
</dbReference>
<dbReference type="SUPFAM" id="SSF53187">
    <property type="entry name" value="Zn-dependent exopeptidases"/>
    <property type="match status" value="1"/>
</dbReference>
<evidence type="ECO:0000256" key="1">
    <source>
        <dbReference type="SAM" id="MobiDB-lite"/>
    </source>
</evidence>
<gene>
    <name evidence="3" type="ORF">Hsar01_01638</name>
</gene>
<proteinExistence type="predicted"/>
<evidence type="ECO:0000313" key="4">
    <source>
        <dbReference type="Proteomes" id="UP001476282"/>
    </source>
</evidence>
<protein>
    <recommendedName>
        <fullName evidence="2">MurNAc-LAA domain-containing protein</fullName>
    </recommendedName>
</protein>
<evidence type="ECO:0000259" key="2">
    <source>
        <dbReference type="Pfam" id="PF01520"/>
    </source>
</evidence>
<comment type="caution">
    <text evidence="3">The sequence shown here is derived from an EMBL/GenBank/DDBJ whole genome shotgun (WGS) entry which is preliminary data.</text>
</comment>
<accession>A0ABP9URJ7</accession>
<dbReference type="Pfam" id="PF01520">
    <property type="entry name" value="Amidase_3"/>
    <property type="match status" value="1"/>
</dbReference>
<dbReference type="Proteomes" id="UP001476282">
    <property type="component" value="Unassembled WGS sequence"/>
</dbReference>
<dbReference type="EMBL" id="BAABRI010000008">
    <property type="protein sequence ID" value="GAA5482418.1"/>
    <property type="molecule type" value="Genomic_DNA"/>
</dbReference>
<name>A0ABP9URJ7_9BACT</name>
<organism evidence="3 4">
    <name type="scientific">Haloferula sargassicola</name>
    <dbReference type="NCBI Taxonomy" id="490096"/>
    <lineage>
        <taxon>Bacteria</taxon>
        <taxon>Pseudomonadati</taxon>
        <taxon>Verrucomicrobiota</taxon>
        <taxon>Verrucomicrobiia</taxon>
        <taxon>Verrucomicrobiales</taxon>
        <taxon>Verrucomicrobiaceae</taxon>
        <taxon>Haloferula</taxon>
    </lineage>
</organism>
<sequence length="432" mass="48343">MKGPRSSIFLMLLGALVAAVALWKWRTPMARPPSPAPAANTVDPEPAPPGPSPMLSDLAEPPDWSQLDLWQGTARREDFVRLMEKVFTTSSEWREWFMLGADDVLIQTGVPNRPYHLRFAENPAPPPRFWRSATELGPAPDDLPLKGLRVAIDPGHIGGDWAKLEERWFRIGDDAPVAEGDMTLLVAKLLRPMLQDLGAEVTLVRANNEPVTHYRPDSFLGEATESVLQTPTQLAERLFYRTAEIRARAARINNDIRPDLVVCLHFNAEPWGEASHASLVPFNHLHLLVNGAYTSSELALADQRFELTRHILGGSHAEETAVSRRVIEAFTELTDLPPFFYETNSSRAVNIAGDPYLWGRNLLANRIYEAPVIYTEPYVMNSEEDYARIQAGDYEGLRHIAGELRPSIFHEYAHAVALGLERYYRSARPGAG</sequence>
<feature type="domain" description="MurNAc-LAA" evidence="2">
    <location>
        <begin position="150"/>
        <end position="392"/>
    </location>
</feature>
<reference evidence="3 4" key="1">
    <citation type="submission" date="2024-02" db="EMBL/GenBank/DDBJ databases">
        <title>Haloferula sargassicola NBRC 104335.</title>
        <authorList>
            <person name="Ichikawa N."/>
            <person name="Katano-Makiyama Y."/>
            <person name="Hidaka K."/>
        </authorList>
    </citation>
    <scope>NUCLEOTIDE SEQUENCE [LARGE SCALE GENOMIC DNA]</scope>
    <source>
        <strain evidence="3 4">NBRC 104335</strain>
    </source>
</reference>
<dbReference type="Gene3D" id="3.40.630.40">
    <property type="entry name" value="Zn-dependent exopeptidases"/>
    <property type="match status" value="1"/>
</dbReference>
<feature type="region of interest" description="Disordered" evidence="1">
    <location>
        <begin position="32"/>
        <end position="58"/>
    </location>
</feature>
<evidence type="ECO:0000313" key="3">
    <source>
        <dbReference type="EMBL" id="GAA5482418.1"/>
    </source>
</evidence>
<keyword evidence="4" id="KW-1185">Reference proteome</keyword>